<evidence type="ECO:0000313" key="1">
    <source>
        <dbReference type="EMBL" id="CAE0798289.1"/>
    </source>
</evidence>
<name>A0A7S4FIX2_9EUGL</name>
<reference evidence="1" key="1">
    <citation type="submission" date="2021-01" db="EMBL/GenBank/DDBJ databases">
        <authorList>
            <person name="Corre E."/>
            <person name="Pelletier E."/>
            <person name="Niang G."/>
            <person name="Scheremetjew M."/>
            <person name="Finn R."/>
            <person name="Kale V."/>
            <person name="Holt S."/>
            <person name="Cochrane G."/>
            <person name="Meng A."/>
            <person name="Brown T."/>
            <person name="Cohen L."/>
        </authorList>
    </citation>
    <scope>NUCLEOTIDE SEQUENCE</scope>
    <source>
        <strain evidence="1">CCMP1594</strain>
    </source>
</reference>
<organism evidence="1">
    <name type="scientific">Eutreptiella gymnastica</name>
    <dbReference type="NCBI Taxonomy" id="73025"/>
    <lineage>
        <taxon>Eukaryota</taxon>
        <taxon>Discoba</taxon>
        <taxon>Euglenozoa</taxon>
        <taxon>Euglenida</taxon>
        <taxon>Spirocuta</taxon>
        <taxon>Euglenophyceae</taxon>
        <taxon>Eutreptiales</taxon>
        <taxon>Eutreptiaceae</taxon>
        <taxon>Eutreptiella</taxon>
    </lineage>
</organism>
<proteinExistence type="predicted"/>
<accession>A0A7S4FIX2</accession>
<protein>
    <submittedName>
        <fullName evidence="1">Uncharacterized protein</fullName>
    </submittedName>
</protein>
<dbReference type="EMBL" id="HBJA01028846">
    <property type="protein sequence ID" value="CAE0798289.1"/>
    <property type="molecule type" value="Transcribed_RNA"/>
</dbReference>
<dbReference type="AlphaFoldDB" id="A0A7S4FIX2"/>
<sequence length="159" mass="18526">MACKRKEDKELASVKEENIVLSDKYDVENDPNYSEELVHWMQQQVEQEIKVIESKGAKAIPIPVKNCGILHEKEHLIVNRVEVNTGFNFDKVQRLMLTDPIPCPVRTGYWYVSVLLFTDKPVPLILPYTYEKNKHNKLAEWVFINNNMARSRHAVNFAD</sequence>
<gene>
    <name evidence="1" type="ORF">EGYM00163_LOCUS9409</name>
</gene>